<protein>
    <submittedName>
        <fullName evidence="1">Uncharacterized protein</fullName>
    </submittedName>
</protein>
<evidence type="ECO:0000313" key="2">
    <source>
        <dbReference type="Proteomes" id="UP000245626"/>
    </source>
</evidence>
<accession>A0ACD0P8U8</accession>
<keyword evidence="2" id="KW-1185">Reference proteome</keyword>
<sequence>MQAHQGPQTACSKSGDPNFPEGLRITPSSLNRARFADGQSAEVNSRWDQDNVQDIQEFGIAGRIWEAAYALALYLRPPSPSSNTIRSSLGGEESPRIVFDPPCSIFSGENRGSVVAVELGSGAGFAGLHLARQLKLLLGENNQTSSSLHERDKVILTDLPNVVPLLERNTRRAGFDPTDRGTNSSPSNRRVAVTVRPASWGNQKEAQDILKELSKQEFPPSGSRPYKRNPLSHIICSDLVYFPELLPPLLRSLIFLSEPGEDGHTPEVVISYKIRSLTKEQPFWSAFGAWFDFVAVDCAKACTKDGVDSQRLDWHRFGSERGDLSDSLRLSDELFVFVGKRREESFGCRAPEDNEKVMDGCRLRKREKSDSQEDADEGEDAEFVEESGQVGQDMFEWLLLSGIES</sequence>
<dbReference type="EMBL" id="KZ819686">
    <property type="protein sequence ID" value="PWN54384.1"/>
    <property type="molecule type" value="Genomic_DNA"/>
</dbReference>
<gene>
    <name evidence="1" type="ORF">IE53DRAFT_308409</name>
</gene>
<name>A0ACD0P8U8_9BASI</name>
<proteinExistence type="predicted"/>
<evidence type="ECO:0000313" key="1">
    <source>
        <dbReference type="EMBL" id="PWN54384.1"/>
    </source>
</evidence>
<dbReference type="Proteomes" id="UP000245626">
    <property type="component" value="Unassembled WGS sequence"/>
</dbReference>
<organism evidence="1 2">
    <name type="scientific">Violaceomyces palustris</name>
    <dbReference type="NCBI Taxonomy" id="1673888"/>
    <lineage>
        <taxon>Eukaryota</taxon>
        <taxon>Fungi</taxon>
        <taxon>Dikarya</taxon>
        <taxon>Basidiomycota</taxon>
        <taxon>Ustilaginomycotina</taxon>
        <taxon>Ustilaginomycetes</taxon>
        <taxon>Violaceomycetales</taxon>
        <taxon>Violaceomycetaceae</taxon>
        <taxon>Violaceomyces</taxon>
    </lineage>
</organism>
<reference evidence="1 2" key="1">
    <citation type="journal article" date="2018" name="Mol. Biol. Evol.">
        <title>Broad Genomic Sampling Reveals a Smut Pathogenic Ancestry of the Fungal Clade Ustilaginomycotina.</title>
        <authorList>
            <person name="Kijpornyongpan T."/>
            <person name="Mondo S.J."/>
            <person name="Barry K."/>
            <person name="Sandor L."/>
            <person name="Lee J."/>
            <person name="Lipzen A."/>
            <person name="Pangilinan J."/>
            <person name="LaButti K."/>
            <person name="Hainaut M."/>
            <person name="Henrissat B."/>
            <person name="Grigoriev I.V."/>
            <person name="Spatafora J.W."/>
            <person name="Aime M.C."/>
        </authorList>
    </citation>
    <scope>NUCLEOTIDE SEQUENCE [LARGE SCALE GENOMIC DNA]</scope>
    <source>
        <strain evidence="1 2">SA 807</strain>
    </source>
</reference>